<dbReference type="GO" id="GO:0005524">
    <property type="term" value="F:ATP binding"/>
    <property type="evidence" value="ECO:0007669"/>
    <property type="project" value="UniProtKB-KW"/>
</dbReference>
<sequence length="648" mass="71441">MFEIKNVSKQYKSEFALYNVSMNINKGLNFIVGSSGSGKTTLLKIMSGMEQDFDGEVLYCGKNIKDLSANEKSYFYNNIFGFVWQDFNLIEDATVLDNVLLSEYLKGEKNIENAEKILKDLKIFNLAHTKVKKLSGGQKQRVAIARELMKNPKVIIADEPTSALDGKNAKITMDILRAISKNRTVIVVTHDTSLISEEDHIFELDKGKLISKSEIPSTKTPTLTMKNRPKLSLENSLSLAKSNIKSKFGRFAVATLSLMVAAILLLTTVNGVINNSSQAEFDKLLDTYDKGILNITVVDNFTSASGTEGNNDEGPKADVTQNIGGLYEQFVNDKRVGFGVLIPDNIKNINVNVDGKEYKVESTGSVPHINKLLSGKMPMGNSNEVVVPESFVKKLGIDNEQAIGKEITFNSSMYNLESGEPLLKDVSIKAKIVGVIDANLVYEYEGKTMEQYIDDAFFFSKTALGEMRKQAEIRSEKMGFIIRAKTPADMISIKDELNSKGIVPIGDFERVEDIVRLNAQTTEQTESASLSITLLSGVMVMAIFLITGIMRKREYAIYKISGYNNKHLSLLIFSETVIAMATAILFLLVTSPLINLVTKAQFSVDILNAKMLFTGVLLLLGVAVVAFGVTISTFVKVNVSTALRTGDR</sequence>
<keyword evidence="2" id="KW-0813">Transport</keyword>
<accession>A0A1D3MIY9</accession>
<dbReference type="SUPFAM" id="SSF52540">
    <property type="entry name" value="P-loop containing nucleoside triphosphate hydrolases"/>
    <property type="match status" value="1"/>
</dbReference>
<keyword evidence="4" id="KW-0067">ATP-binding</keyword>
<keyword evidence="3" id="KW-0547">Nucleotide-binding</keyword>
<evidence type="ECO:0000256" key="5">
    <source>
        <dbReference type="SAM" id="Phobius"/>
    </source>
</evidence>
<evidence type="ECO:0000259" key="6">
    <source>
        <dbReference type="PROSITE" id="PS50893"/>
    </source>
</evidence>
<comment type="caution">
    <text evidence="7">The sequence shown here is derived from an EMBL/GenBank/DDBJ whole genome shotgun (WGS) entry which is preliminary data.</text>
</comment>
<feature type="transmembrane region" description="Helical" evidence="5">
    <location>
        <begin position="611"/>
        <end position="635"/>
    </location>
</feature>
<dbReference type="InterPro" id="IPR003439">
    <property type="entry name" value="ABC_transporter-like_ATP-bd"/>
</dbReference>
<dbReference type="CDD" id="cd03255">
    <property type="entry name" value="ABC_MJ0796_LolCDE_FtsE"/>
    <property type="match status" value="1"/>
</dbReference>
<comment type="similarity">
    <text evidence="1">Belongs to the ABC transporter superfamily.</text>
</comment>
<keyword evidence="5" id="KW-1133">Transmembrane helix</keyword>
<dbReference type="EMBL" id="LXLX01000019">
    <property type="protein sequence ID" value="OFD99111.1"/>
    <property type="molecule type" value="Genomic_DNA"/>
</dbReference>
<feature type="transmembrane region" description="Helical" evidence="5">
    <location>
        <begin position="570"/>
        <end position="591"/>
    </location>
</feature>
<dbReference type="PANTHER" id="PTHR42798:SF4">
    <property type="entry name" value="ABC TRANSPORTER DOMAIN-CONTAINING PROTEIN"/>
    <property type="match status" value="1"/>
</dbReference>
<dbReference type="InterPro" id="IPR027417">
    <property type="entry name" value="P-loop_NTPase"/>
</dbReference>
<dbReference type="Pfam" id="PF00005">
    <property type="entry name" value="ABC_tran"/>
    <property type="match status" value="1"/>
</dbReference>
<dbReference type="InterPro" id="IPR017871">
    <property type="entry name" value="ABC_transporter-like_CS"/>
</dbReference>
<gene>
    <name evidence="7" type="ORF">BWGOE11_11180</name>
</gene>
<dbReference type="Proteomes" id="UP000175835">
    <property type="component" value="Unassembled WGS sequence"/>
</dbReference>
<name>A0A1D3MIY9_BACMY</name>
<dbReference type="Gene3D" id="3.40.50.300">
    <property type="entry name" value="P-loop containing nucleotide triphosphate hydrolases"/>
    <property type="match status" value="1"/>
</dbReference>
<proteinExistence type="inferred from homology"/>
<dbReference type="PROSITE" id="PS00211">
    <property type="entry name" value="ABC_TRANSPORTER_1"/>
    <property type="match status" value="1"/>
</dbReference>
<dbReference type="PANTHER" id="PTHR42798">
    <property type="entry name" value="LIPOPROTEIN-RELEASING SYSTEM ATP-BINDING PROTEIN LOLD"/>
    <property type="match status" value="1"/>
</dbReference>
<dbReference type="SMART" id="SM00382">
    <property type="entry name" value="AAA"/>
    <property type="match status" value="1"/>
</dbReference>
<evidence type="ECO:0000313" key="7">
    <source>
        <dbReference type="EMBL" id="OFD99111.1"/>
    </source>
</evidence>
<dbReference type="InterPro" id="IPR017911">
    <property type="entry name" value="MacB-like_ATP-bd"/>
</dbReference>
<organism evidence="7 8">
    <name type="scientific">Bacillus mycoides</name>
    <dbReference type="NCBI Taxonomy" id="1405"/>
    <lineage>
        <taxon>Bacteria</taxon>
        <taxon>Bacillati</taxon>
        <taxon>Bacillota</taxon>
        <taxon>Bacilli</taxon>
        <taxon>Bacillales</taxon>
        <taxon>Bacillaceae</taxon>
        <taxon>Bacillus</taxon>
        <taxon>Bacillus cereus group</taxon>
    </lineage>
</organism>
<evidence type="ECO:0000256" key="2">
    <source>
        <dbReference type="ARBA" id="ARBA00022448"/>
    </source>
</evidence>
<evidence type="ECO:0000256" key="4">
    <source>
        <dbReference type="ARBA" id="ARBA00022840"/>
    </source>
</evidence>
<keyword evidence="5" id="KW-0472">Membrane</keyword>
<keyword evidence="5" id="KW-0812">Transmembrane</keyword>
<reference evidence="7 8" key="1">
    <citation type="submission" date="2016-05" db="EMBL/GenBank/DDBJ databases">
        <title>Bacillus thuringiensis and Bacillus weihenstephanensis as novel biocontrol agents of wilt causing Verticillium species.</title>
        <authorList>
            <person name="Hollensteiner J."/>
            <person name="Wemheuer F."/>
            <person name="Harting R."/>
            <person name="Kolarzyk A."/>
            <person name="Diaz-Valerio S."/>
            <person name="Poehlein A."/>
            <person name="Brzuszkiewicz E."/>
            <person name="Nesemann K."/>
            <person name="Braus-Stromeyer S."/>
            <person name="Braus G."/>
            <person name="Daniel R."/>
            <person name="Liesegang H."/>
        </authorList>
    </citation>
    <scope>NUCLEOTIDE SEQUENCE [LARGE SCALE GENOMIC DNA]</scope>
    <source>
        <strain evidence="7 8">GOE11</strain>
    </source>
</reference>
<feature type="transmembrane region" description="Helical" evidence="5">
    <location>
        <begin position="251"/>
        <end position="273"/>
    </location>
</feature>
<feature type="transmembrane region" description="Helical" evidence="5">
    <location>
        <begin position="528"/>
        <end position="549"/>
    </location>
</feature>
<protein>
    <recommendedName>
        <fullName evidence="6">ABC transporter domain-containing protein</fullName>
    </recommendedName>
</protein>
<feature type="domain" description="ABC transporter" evidence="6">
    <location>
        <begin position="2"/>
        <end position="231"/>
    </location>
</feature>
<evidence type="ECO:0000256" key="3">
    <source>
        <dbReference type="ARBA" id="ARBA00022741"/>
    </source>
</evidence>
<dbReference type="GO" id="GO:0016887">
    <property type="term" value="F:ATP hydrolysis activity"/>
    <property type="evidence" value="ECO:0007669"/>
    <property type="project" value="InterPro"/>
</dbReference>
<dbReference type="PROSITE" id="PS50893">
    <property type="entry name" value="ABC_TRANSPORTER_2"/>
    <property type="match status" value="1"/>
</dbReference>
<dbReference type="RefSeq" id="WP_070146275.1">
    <property type="nucleotide sequence ID" value="NZ_FMJF01000017.1"/>
</dbReference>
<dbReference type="AlphaFoldDB" id="A0A1D3MIY9"/>
<dbReference type="InterPro" id="IPR003593">
    <property type="entry name" value="AAA+_ATPase"/>
</dbReference>
<dbReference type="PATRIC" id="fig|86662.28.peg.1101"/>
<evidence type="ECO:0000256" key="1">
    <source>
        <dbReference type="ARBA" id="ARBA00005417"/>
    </source>
</evidence>
<evidence type="ECO:0000313" key="8">
    <source>
        <dbReference type="Proteomes" id="UP000175835"/>
    </source>
</evidence>